<dbReference type="CDD" id="cd04301">
    <property type="entry name" value="NAT_SF"/>
    <property type="match status" value="1"/>
</dbReference>
<organism evidence="2 3">
    <name type="scientific">Nemorincola caseinilytica</name>
    <dbReference type="NCBI Taxonomy" id="2054315"/>
    <lineage>
        <taxon>Bacteria</taxon>
        <taxon>Pseudomonadati</taxon>
        <taxon>Bacteroidota</taxon>
        <taxon>Chitinophagia</taxon>
        <taxon>Chitinophagales</taxon>
        <taxon>Chitinophagaceae</taxon>
        <taxon>Nemorincola</taxon>
    </lineage>
</organism>
<reference evidence="3" key="1">
    <citation type="journal article" date="2019" name="Int. J. Syst. Evol. Microbiol.">
        <title>The Global Catalogue of Microorganisms (GCM) 10K type strain sequencing project: providing services to taxonomists for standard genome sequencing and annotation.</title>
        <authorList>
            <consortium name="The Broad Institute Genomics Platform"/>
            <consortium name="The Broad Institute Genome Sequencing Center for Infectious Disease"/>
            <person name="Wu L."/>
            <person name="Ma J."/>
        </authorList>
    </citation>
    <scope>NUCLEOTIDE SEQUENCE [LARGE SCALE GENOMIC DNA]</scope>
    <source>
        <strain evidence="3">JCM 32105</strain>
    </source>
</reference>
<dbReference type="PROSITE" id="PS51186">
    <property type="entry name" value="GNAT"/>
    <property type="match status" value="1"/>
</dbReference>
<dbReference type="Proteomes" id="UP001500067">
    <property type="component" value="Unassembled WGS sequence"/>
</dbReference>
<dbReference type="Gene3D" id="3.40.630.30">
    <property type="match status" value="1"/>
</dbReference>
<dbReference type="SUPFAM" id="SSF55729">
    <property type="entry name" value="Acyl-CoA N-acyltransferases (Nat)"/>
    <property type="match status" value="1"/>
</dbReference>
<evidence type="ECO:0000313" key="3">
    <source>
        <dbReference type="Proteomes" id="UP001500067"/>
    </source>
</evidence>
<proteinExistence type="predicted"/>
<protein>
    <submittedName>
        <fullName evidence="2">GNAT family N-acetyltransferase</fullName>
    </submittedName>
</protein>
<accession>A0ABP8NRL7</accession>
<feature type="domain" description="N-acetyltransferase" evidence="1">
    <location>
        <begin position="4"/>
        <end position="159"/>
    </location>
</feature>
<dbReference type="RefSeq" id="WP_345085301.1">
    <property type="nucleotide sequence ID" value="NZ_BAABFA010000024.1"/>
</dbReference>
<sequence>MDNIEYHLATEADVDIILRYRIKFGEELASTQVAADEATLRESLTEYFAREVNRNYICWYATHEGVVVSIAGLVVRVGPGNIKNPSGRWGYVMNVYTLPQYRGRGLSSAIMDRLLATGVERGITAFELHSTPAGEPVYIKAGFKLHNEPTYRKFITHTR</sequence>
<dbReference type="InterPro" id="IPR000182">
    <property type="entry name" value="GNAT_dom"/>
</dbReference>
<evidence type="ECO:0000259" key="1">
    <source>
        <dbReference type="PROSITE" id="PS51186"/>
    </source>
</evidence>
<keyword evidence="3" id="KW-1185">Reference proteome</keyword>
<name>A0ABP8NRL7_9BACT</name>
<dbReference type="EMBL" id="BAABFA010000024">
    <property type="protein sequence ID" value="GAA4470167.1"/>
    <property type="molecule type" value="Genomic_DNA"/>
</dbReference>
<dbReference type="InterPro" id="IPR016181">
    <property type="entry name" value="Acyl_CoA_acyltransferase"/>
</dbReference>
<gene>
    <name evidence="2" type="ORF">GCM10023093_30910</name>
</gene>
<comment type="caution">
    <text evidence="2">The sequence shown here is derived from an EMBL/GenBank/DDBJ whole genome shotgun (WGS) entry which is preliminary data.</text>
</comment>
<evidence type="ECO:0000313" key="2">
    <source>
        <dbReference type="EMBL" id="GAA4470167.1"/>
    </source>
</evidence>
<dbReference type="Pfam" id="PF13673">
    <property type="entry name" value="Acetyltransf_10"/>
    <property type="match status" value="1"/>
</dbReference>